<evidence type="ECO:0000313" key="11">
    <source>
        <dbReference type="Proteomes" id="UP000604117"/>
    </source>
</evidence>
<evidence type="ECO:0000256" key="5">
    <source>
        <dbReference type="ARBA" id="ARBA00022989"/>
    </source>
</evidence>
<evidence type="ECO:0000256" key="1">
    <source>
        <dbReference type="ARBA" id="ARBA00004651"/>
    </source>
</evidence>
<dbReference type="Pfam" id="PF09594">
    <property type="entry name" value="GT87"/>
    <property type="match status" value="1"/>
</dbReference>
<dbReference type="EMBL" id="BONE01000036">
    <property type="protein sequence ID" value="GIF74914.1"/>
    <property type="molecule type" value="Genomic_DNA"/>
</dbReference>
<feature type="region of interest" description="Disordered" evidence="8">
    <location>
        <begin position="347"/>
        <end position="387"/>
    </location>
</feature>
<keyword evidence="11" id="KW-1185">Reference proteome</keyword>
<comment type="caution">
    <text evidence="10">The sequence shown here is derived from an EMBL/GenBank/DDBJ whole genome shotgun (WGS) entry which is preliminary data.</text>
</comment>
<protein>
    <recommendedName>
        <fullName evidence="12">DUF2029 domain-containing protein</fullName>
    </recommendedName>
</protein>
<keyword evidence="4 9" id="KW-0812">Transmembrane</keyword>
<keyword evidence="3" id="KW-0808">Transferase</keyword>
<evidence type="ECO:0000256" key="6">
    <source>
        <dbReference type="ARBA" id="ARBA00023136"/>
    </source>
</evidence>
<proteinExistence type="inferred from homology"/>
<evidence type="ECO:0000256" key="9">
    <source>
        <dbReference type="SAM" id="Phobius"/>
    </source>
</evidence>
<dbReference type="Proteomes" id="UP000604117">
    <property type="component" value="Unassembled WGS sequence"/>
</dbReference>
<gene>
    <name evidence="10" type="ORF">Asi02nite_44320</name>
</gene>
<evidence type="ECO:0000256" key="2">
    <source>
        <dbReference type="ARBA" id="ARBA00022475"/>
    </source>
</evidence>
<feature type="transmembrane region" description="Helical" evidence="9">
    <location>
        <begin position="314"/>
        <end position="341"/>
    </location>
</feature>
<feature type="transmembrane region" description="Helical" evidence="9">
    <location>
        <begin position="155"/>
        <end position="175"/>
    </location>
</feature>
<sequence>MEKWGPVGIYGHEFKAVYNHPPLIGYLLYTYNWLVAHGVADLSTLVKLPSIFADLVSSLVVFDLVRRARSLREGTAAGLAVALSPALFVISGFHGNNDPLFVMFALVAAWLLMTRRSASLAGVAIALAVSVKLIPVILVPVLALAAWRWGFKRLVAFLVGSGLTMGVIWAPAVLLKWTDLKAQVLGYAGIGVREWGPVQFAKWLHAPDGLVDLMIGPGRWVSLLLGALLPVALVWRRPEKLHVAIGLGFAVFLLLSPAFGMQYLTWPLAAAYLVNFWVATGYHVAASTLIWVVYERWNEYRWPWDWWQGRAVAMNTTAFTLAVVSWVALLAVVVAGLVVVLRAWRSPAEPDRDPDQHDSDTSDLPAGESRDEPSDGYRQSADVVGAK</sequence>
<feature type="transmembrane region" description="Helical" evidence="9">
    <location>
        <begin position="241"/>
        <end position="260"/>
    </location>
</feature>
<keyword evidence="6 9" id="KW-0472">Membrane</keyword>
<dbReference type="InterPro" id="IPR018584">
    <property type="entry name" value="GT87"/>
</dbReference>
<evidence type="ECO:0008006" key="12">
    <source>
        <dbReference type="Google" id="ProtNLM"/>
    </source>
</evidence>
<name>A0ABQ4CUG6_9ACTN</name>
<evidence type="ECO:0000313" key="10">
    <source>
        <dbReference type="EMBL" id="GIF74914.1"/>
    </source>
</evidence>
<evidence type="ECO:0000256" key="8">
    <source>
        <dbReference type="SAM" id="MobiDB-lite"/>
    </source>
</evidence>
<accession>A0ABQ4CUG6</accession>
<evidence type="ECO:0000256" key="4">
    <source>
        <dbReference type="ARBA" id="ARBA00022692"/>
    </source>
</evidence>
<feature type="transmembrane region" description="Helical" evidence="9">
    <location>
        <begin position="272"/>
        <end position="294"/>
    </location>
</feature>
<feature type="transmembrane region" description="Helical" evidence="9">
    <location>
        <begin position="125"/>
        <end position="149"/>
    </location>
</feature>
<feature type="transmembrane region" description="Helical" evidence="9">
    <location>
        <begin position="77"/>
        <end position="94"/>
    </location>
</feature>
<evidence type="ECO:0000256" key="7">
    <source>
        <dbReference type="ARBA" id="ARBA00024033"/>
    </source>
</evidence>
<organism evidence="10 11">
    <name type="scientific">Asanoa siamensis</name>
    <dbReference type="NCBI Taxonomy" id="926357"/>
    <lineage>
        <taxon>Bacteria</taxon>
        <taxon>Bacillati</taxon>
        <taxon>Actinomycetota</taxon>
        <taxon>Actinomycetes</taxon>
        <taxon>Micromonosporales</taxon>
        <taxon>Micromonosporaceae</taxon>
        <taxon>Asanoa</taxon>
    </lineage>
</organism>
<evidence type="ECO:0000256" key="3">
    <source>
        <dbReference type="ARBA" id="ARBA00022679"/>
    </source>
</evidence>
<keyword evidence="2" id="KW-1003">Cell membrane</keyword>
<feature type="transmembrane region" description="Helical" evidence="9">
    <location>
        <begin position="218"/>
        <end position="235"/>
    </location>
</feature>
<comment type="subcellular location">
    <subcellularLocation>
        <location evidence="1">Cell membrane</location>
        <topology evidence="1">Multi-pass membrane protein</topology>
    </subcellularLocation>
</comment>
<reference evidence="10 11" key="1">
    <citation type="submission" date="2021-01" db="EMBL/GenBank/DDBJ databases">
        <title>Whole genome shotgun sequence of Asanoa siamensis NBRC 107932.</title>
        <authorList>
            <person name="Komaki H."/>
            <person name="Tamura T."/>
        </authorList>
    </citation>
    <scope>NUCLEOTIDE SEQUENCE [LARGE SCALE GENOMIC DNA]</scope>
    <source>
        <strain evidence="10 11">NBRC 107932</strain>
    </source>
</reference>
<feature type="compositionally biased region" description="Basic and acidic residues" evidence="8">
    <location>
        <begin position="348"/>
        <end position="360"/>
    </location>
</feature>
<keyword evidence="5 9" id="KW-1133">Transmembrane helix</keyword>
<comment type="similarity">
    <text evidence="7">Belongs to the glycosyltransferase 87 family.</text>
</comment>